<accession>A0ABW5MGN5</accession>
<dbReference type="EMBL" id="JBHULL010000007">
    <property type="protein sequence ID" value="MFD2582287.1"/>
    <property type="molecule type" value="Genomic_DNA"/>
</dbReference>
<evidence type="ECO:0000313" key="2">
    <source>
        <dbReference type="Proteomes" id="UP001597461"/>
    </source>
</evidence>
<name>A0ABW5MGN5_9SPHI</name>
<evidence type="ECO:0000313" key="1">
    <source>
        <dbReference type="EMBL" id="MFD2582287.1"/>
    </source>
</evidence>
<reference evidence="2" key="1">
    <citation type="journal article" date="2019" name="Int. J. Syst. Evol. Microbiol.">
        <title>The Global Catalogue of Microorganisms (GCM) 10K type strain sequencing project: providing services to taxonomists for standard genome sequencing and annotation.</title>
        <authorList>
            <consortium name="The Broad Institute Genomics Platform"/>
            <consortium name="The Broad Institute Genome Sequencing Center for Infectious Disease"/>
            <person name="Wu L."/>
            <person name="Ma J."/>
        </authorList>
    </citation>
    <scope>NUCLEOTIDE SEQUENCE [LARGE SCALE GENOMIC DNA]</scope>
    <source>
        <strain evidence="2">KCTC 42866</strain>
    </source>
</reference>
<protein>
    <submittedName>
        <fullName evidence="1">Uncharacterized protein</fullName>
    </submittedName>
</protein>
<proteinExistence type="predicted"/>
<organism evidence="1 2">
    <name type="scientific">Pedobacter vanadiisoli</name>
    <dbReference type="NCBI Taxonomy" id="1761975"/>
    <lineage>
        <taxon>Bacteria</taxon>
        <taxon>Pseudomonadati</taxon>
        <taxon>Bacteroidota</taxon>
        <taxon>Sphingobacteriia</taxon>
        <taxon>Sphingobacteriales</taxon>
        <taxon>Sphingobacteriaceae</taxon>
        <taxon>Pedobacter</taxon>
    </lineage>
</organism>
<dbReference type="Proteomes" id="UP001597461">
    <property type="component" value="Unassembled WGS sequence"/>
</dbReference>
<dbReference type="RefSeq" id="WP_379076955.1">
    <property type="nucleotide sequence ID" value="NZ_JBHULL010000007.1"/>
</dbReference>
<comment type="caution">
    <text evidence="1">The sequence shown here is derived from an EMBL/GenBank/DDBJ whole genome shotgun (WGS) entry which is preliminary data.</text>
</comment>
<gene>
    <name evidence="1" type="ORF">ACFSR6_07300</name>
</gene>
<keyword evidence="2" id="KW-1185">Reference proteome</keyword>
<sequence>MMWSDRYNYYSIKSDLQHKKNAETGSVMKMLLQTGNFVQQDHQSLCNADHFPWTSITLAETKEGSFSSSKRQTDFINLIDIVCSKGKDIDQQLYLKTFLAIAEKLNWNLYLEADDEGNENVIVKRMH</sequence>